<dbReference type="Proteomes" id="UP000030595">
    <property type="component" value="Unassembled WGS sequence"/>
</dbReference>
<protein>
    <submittedName>
        <fullName evidence="1">Uncharacterized protein</fullName>
    </submittedName>
</protein>
<dbReference type="eggNOG" id="ENOG503322U">
    <property type="taxonomic scope" value="Bacteria"/>
</dbReference>
<keyword evidence="2" id="KW-1185">Reference proteome</keyword>
<dbReference type="AlphaFoldDB" id="A0A0A3J280"/>
<evidence type="ECO:0000313" key="2">
    <source>
        <dbReference type="Proteomes" id="UP000030595"/>
    </source>
</evidence>
<proteinExistence type="predicted"/>
<dbReference type="RefSeq" id="WP_036178358.1">
    <property type="nucleotide sequence ID" value="NZ_AVCZ01000034.1"/>
</dbReference>
<gene>
    <name evidence="1" type="ORF">CD30_15250</name>
</gene>
<organism evidence="1 2">
    <name type="scientific">Ureibacillus massiliensis 4400831 = CIP 108448 = CCUG 49529</name>
    <dbReference type="NCBI Taxonomy" id="1211035"/>
    <lineage>
        <taxon>Bacteria</taxon>
        <taxon>Bacillati</taxon>
        <taxon>Bacillota</taxon>
        <taxon>Bacilli</taxon>
        <taxon>Bacillales</taxon>
        <taxon>Caryophanaceae</taxon>
        <taxon>Ureibacillus</taxon>
    </lineage>
</organism>
<dbReference type="OrthoDB" id="244835at2"/>
<sequence>MEIILRKLADIDGCVTLQCKHCEDKFKVNVQEFEDFQGEFMFCASCGLSSNPQDLIFTEDFQKNAQIELENFALKELQKMFGEKNVKGKLKTPKDLYEVNDMNLILKNCCNRQVKINNSANFASTYCPYCGGI</sequence>
<evidence type="ECO:0000313" key="1">
    <source>
        <dbReference type="EMBL" id="KGR89780.1"/>
    </source>
</evidence>
<reference evidence="1 2" key="1">
    <citation type="submission" date="2014-02" db="EMBL/GenBank/DDBJ databases">
        <title>Draft genome sequence of Lysinibacillus massiliensis CCUG 49529.</title>
        <authorList>
            <person name="Zhang F."/>
            <person name="Wang G."/>
            <person name="Zhang L."/>
        </authorList>
    </citation>
    <scope>NUCLEOTIDE SEQUENCE [LARGE SCALE GENOMIC DNA]</scope>
    <source>
        <strain evidence="1 2">CCUG 49529</strain>
    </source>
</reference>
<name>A0A0A3J280_9BACL</name>
<dbReference type="EMBL" id="JPVQ01000034">
    <property type="protein sequence ID" value="KGR89780.1"/>
    <property type="molecule type" value="Genomic_DNA"/>
</dbReference>
<accession>A0A0A3J280</accession>
<comment type="caution">
    <text evidence="1">The sequence shown here is derived from an EMBL/GenBank/DDBJ whole genome shotgun (WGS) entry which is preliminary data.</text>
</comment>